<keyword evidence="4 8" id="KW-0547">Nucleotide-binding</keyword>
<dbReference type="GO" id="GO:1902758">
    <property type="term" value="P:bis(molybdopterin guanine dinucleotide)molybdenum biosynthetic process"/>
    <property type="evidence" value="ECO:0007669"/>
    <property type="project" value="TreeGrafter"/>
</dbReference>
<dbReference type="HAMAP" id="MF_00316">
    <property type="entry name" value="MobA"/>
    <property type="match status" value="1"/>
</dbReference>
<keyword evidence="11" id="KW-1185">Reference proteome</keyword>
<dbReference type="GO" id="GO:0005525">
    <property type="term" value="F:GTP binding"/>
    <property type="evidence" value="ECO:0007669"/>
    <property type="project" value="UniProtKB-UniRule"/>
</dbReference>
<comment type="function">
    <text evidence="8">Transfers a GMP moiety from GTP to Mo-molybdopterin (Mo-MPT) cofactor (Moco or molybdenum cofactor) to form Mo-molybdopterin guanine dinucleotide (Mo-MGD) cofactor.</text>
</comment>
<dbReference type="EC" id="2.7.7.77" evidence="8"/>
<comment type="caution">
    <text evidence="8">Lacks conserved residue(s) required for the propagation of feature annotation.</text>
</comment>
<dbReference type="PANTHER" id="PTHR19136">
    <property type="entry name" value="MOLYBDENUM COFACTOR GUANYLYLTRANSFERASE"/>
    <property type="match status" value="1"/>
</dbReference>
<dbReference type="GO" id="GO:0005737">
    <property type="term" value="C:cytoplasm"/>
    <property type="evidence" value="ECO:0007669"/>
    <property type="project" value="UniProtKB-SubCell"/>
</dbReference>
<evidence type="ECO:0000256" key="2">
    <source>
        <dbReference type="ARBA" id="ARBA00022679"/>
    </source>
</evidence>
<comment type="catalytic activity">
    <reaction evidence="8">
        <text>Mo-molybdopterin + GTP + H(+) = Mo-molybdopterin guanine dinucleotide + diphosphate</text>
        <dbReference type="Rhea" id="RHEA:34243"/>
        <dbReference type="ChEBI" id="CHEBI:15378"/>
        <dbReference type="ChEBI" id="CHEBI:33019"/>
        <dbReference type="ChEBI" id="CHEBI:37565"/>
        <dbReference type="ChEBI" id="CHEBI:71302"/>
        <dbReference type="ChEBI" id="CHEBI:71310"/>
        <dbReference type="EC" id="2.7.7.77"/>
    </reaction>
</comment>
<evidence type="ECO:0000256" key="7">
    <source>
        <dbReference type="ARBA" id="ARBA00023150"/>
    </source>
</evidence>
<accession>A0A4V3DUI8</accession>
<protein>
    <recommendedName>
        <fullName evidence="8">Molybdenum cofactor guanylyltransferase</fullName>
        <shortName evidence="8">MoCo guanylyltransferase</shortName>
        <ecNumber evidence="8">2.7.7.77</ecNumber>
    </recommendedName>
    <alternativeName>
        <fullName evidence="8">GTP:molybdopterin guanylyltransferase</fullName>
    </alternativeName>
    <alternativeName>
        <fullName evidence="8">Mo-MPT guanylyltransferase</fullName>
    </alternativeName>
    <alternativeName>
        <fullName evidence="8">Molybdopterin guanylyltransferase</fullName>
    </alternativeName>
    <alternativeName>
        <fullName evidence="8">Molybdopterin-guanine dinucleotide synthase</fullName>
        <shortName evidence="8">MGD synthase</shortName>
    </alternativeName>
</protein>
<dbReference type="AlphaFoldDB" id="A0A4V3DUI8"/>
<reference evidence="10 11" key="1">
    <citation type="submission" date="2019-03" db="EMBL/GenBank/DDBJ databases">
        <title>Genomic Encyclopedia of Type Strains, Phase III (KMG-III): the genomes of soil and plant-associated and newly described type strains.</title>
        <authorList>
            <person name="Whitman W."/>
        </authorList>
    </citation>
    <scope>NUCLEOTIDE SEQUENCE [LARGE SCALE GENOMIC DNA]</scope>
    <source>
        <strain evidence="10 11">CECT 8976</strain>
    </source>
</reference>
<keyword evidence="10" id="KW-0548">Nucleotidyltransferase</keyword>
<keyword evidence="6 8" id="KW-0342">GTP-binding</keyword>
<dbReference type="InterPro" id="IPR029044">
    <property type="entry name" value="Nucleotide-diphossugar_trans"/>
</dbReference>
<dbReference type="Gene3D" id="3.90.550.10">
    <property type="entry name" value="Spore Coat Polysaccharide Biosynthesis Protein SpsA, Chain A"/>
    <property type="match status" value="1"/>
</dbReference>
<organism evidence="10 11">
    <name type="scientific">Paludibacterium purpuratum</name>
    <dbReference type="NCBI Taxonomy" id="1144873"/>
    <lineage>
        <taxon>Bacteria</taxon>
        <taxon>Pseudomonadati</taxon>
        <taxon>Pseudomonadota</taxon>
        <taxon>Betaproteobacteria</taxon>
        <taxon>Neisseriales</taxon>
        <taxon>Chromobacteriaceae</taxon>
        <taxon>Paludibacterium</taxon>
    </lineage>
</organism>
<evidence type="ECO:0000256" key="6">
    <source>
        <dbReference type="ARBA" id="ARBA00023134"/>
    </source>
</evidence>
<feature type="binding site" evidence="8">
    <location>
        <position position="78"/>
    </location>
    <ligand>
        <name>GTP</name>
        <dbReference type="ChEBI" id="CHEBI:37565"/>
    </ligand>
</feature>
<comment type="subcellular location">
    <subcellularLocation>
        <location evidence="8">Cytoplasm</location>
    </subcellularLocation>
</comment>
<feature type="binding site" evidence="8">
    <location>
        <position position="111"/>
    </location>
    <ligand>
        <name>Mg(2+)</name>
        <dbReference type="ChEBI" id="CHEBI:18420"/>
    </ligand>
</feature>
<evidence type="ECO:0000259" key="9">
    <source>
        <dbReference type="Pfam" id="PF12804"/>
    </source>
</evidence>
<feature type="domain" description="MobA-like NTP transferase" evidence="9">
    <location>
        <begin position="16"/>
        <end position="171"/>
    </location>
</feature>
<feature type="binding site" evidence="8">
    <location>
        <position position="111"/>
    </location>
    <ligand>
        <name>GTP</name>
        <dbReference type="ChEBI" id="CHEBI:37565"/>
    </ligand>
</feature>
<dbReference type="Proteomes" id="UP000295611">
    <property type="component" value="Unassembled WGS sequence"/>
</dbReference>
<dbReference type="InterPro" id="IPR013482">
    <property type="entry name" value="Molybde_CF_guanTrfase"/>
</dbReference>
<comment type="similarity">
    <text evidence="8">Belongs to the MobA family.</text>
</comment>
<gene>
    <name evidence="8" type="primary">mobA</name>
    <name evidence="10" type="ORF">DFP86_11592</name>
</gene>
<dbReference type="OrthoDB" id="9788394at2"/>
<evidence type="ECO:0000256" key="1">
    <source>
        <dbReference type="ARBA" id="ARBA00022490"/>
    </source>
</evidence>
<sequence>MTMPVCVGPERAAVAGLLLAGGAGRRMGGVDKGWQLLAGRALVEHVLDRLAPQVGPLWLSANRSLERYRSLGLPVLPDDACWTDMGPLAGLATLAPHLPPSVDFVQLAPCDTPLLPTDLVARLYAFLACHADCAACYPQTSDGPEPVMLLLRRAALSGLPDYLRQGGRSLRGWLAACGGAAVPFDASTAFANANDPDSLQRLDLLLRAATVRDSGA</sequence>
<proteinExistence type="inferred from homology"/>
<keyword evidence="5 8" id="KW-0460">Magnesium</keyword>
<dbReference type="GO" id="GO:0061603">
    <property type="term" value="F:molybdenum cofactor guanylyltransferase activity"/>
    <property type="evidence" value="ECO:0007669"/>
    <property type="project" value="UniProtKB-EC"/>
</dbReference>
<keyword evidence="3 8" id="KW-0479">Metal-binding</keyword>
<keyword evidence="7 8" id="KW-0501">Molybdenum cofactor biosynthesis</keyword>
<comment type="subunit">
    <text evidence="8">Monomer.</text>
</comment>
<dbReference type="RefSeq" id="WP_133683336.1">
    <property type="nucleotide sequence ID" value="NZ_SNZP01000015.1"/>
</dbReference>
<comment type="domain">
    <text evidence="8">The N-terminal domain determines nucleotide recognition and specific binding, while the C-terminal domain determines the specific binding to the target protein.</text>
</comment>
<comment type="caution">
    <text evidence="10">The sequence shown here is derived from an EMBL/GenBank/DDBJ whole genome shotgun (WGS) entry which is preliminary data.</text>
</comment>
<evidence type="ECO:0000256" key="4">
    <source>
        <dbReference type="ARBA" id="ARBA00022741"/>
    </source>
</evidence>
<keyword evidence="1 8" id="KW-0963">Cytoplasm</keyword>
<dbReference type="Pfam" id="PF12804">
    <property type="entry name" value="NTP_transf_3"/>
    <property type="match status" value="1"/>
</dbReference>
<comment type="cofactor">
    <cofactor evidence="8">
        <name>Mg(2+)</name>
        <dbReference type="ChEBI" id="CHEBI:18420"/>
    </cofactor>
</comment>
<evidence type="ECO:0000256" key="8">
    <source>
        <dbReference type="HAMAP-Rule" id="MF_00316"/>
    </source>
</evidence>
<evidence type="ECO:0000313" key="11">
    <source>
        <dbReference type="Proteomes" id="UP000295611"/>
    </source>
</evidence>
<dbReference type="PANTHER" id="PTHR19136:SF81">
    <property type="entry name" value="MOLYBDENUM COFACTOR GUANYLYLTRANSFERASE"/>
    <property type="match status" value="1"/>
</dbReference>
<evidence type="ECO:0000256" key="5">
    <source>
        <dbReference type="ARBA" id="ARBA00022842"/>
    </source>
</evidence>
<feature type="binding site" evidence="8">
    <location>
        <begin position="19"/>
        <end position="21"/>
    </location>
    <ligand>
        <name>GTP</name>
        <dbReference type="ChEBI" id="CHEBI:37565"/>
    </ligand>
</feature>
<feature type="binding site" evidence="8">
    <location>
        <position position="32"/>
    </location>
    <ligand>
        <name>GTP</name>
        <dbReference type="ChEBI" id="CHEBI:37565"/>
    </ligand>
</feature>
<dbReference type="EMBL" id="SNZP01000015">
    <property type="protein sequence ID" value="TDR73060.1"/>
    <property type="molecule type" value="Genomic_DNA"/>
</dbReference>
<evidence type="ECO:0000256" key="3">
    <source>
        <dbReference type="ARBA" id="ARBA00022723"/>
    </source>
</evidence>
<dbReference type="CDD" id="cd02503">
    <property type="entry name" value="MobA"/>
    <property type="match status" value="1"/>
</dbReference>
<keyword evidence="2 8" id="KW-0808">Transferase</keyword>
<name>A0A4V3DUI8_9NEIS</name>
<dbReference type="GO" id="GO:0046872">
    <property type="term" value="F:metal ion binding"/>
    <property type="evidence" value="ECO:0007669"/>
    <property type="project" value="UniProtKB-KW"/>
</dbReference>
<dbReference type="SUPFAM" id="SSF53448">
    <property type="entry name" value="Nucleotide-diphospho-sugar transferases"/>
    <property type="match status" value="1"/>
</dbReference>
<evidence type="ECO:0000313" key="10">
    <source>
        <dbReference type="EMBL" id="TDR73060.1"/>
    </source>
</evidence>
<dbReference type="InterPro" id="IPR025877">
    <property type="entry name" value="MobA-like_NTP_Trfase"/>
</dbReference>
<dbReference type="NCBIfam" id="TIGR02665">
    <property type="entry name" value="molyb_mobA"/>
    <property type="match status" value="1"/>
</dbReference>